<feature type="transmembrane region" description="Helical" evidence="1">
    <location>
        <begin position="53"/>
        <end position="73"/>
    </location>
</feature>
<sequence length="133" mass="14286">MSSTTSNNTAGPPLITGIPTGIVPYLMIIAALVSTAVHFWLTPMIIEFDTMQAILFVLAGIGFIGGIIVYASRFWRREFYLLAALFALAQIVAYFVMSGPLNTMAVASKAAEAVVVLTVGYLYMNTEPTADSL</sequence>
<organism evidence="2 3">
    <name type="scientific">Halococcus dombrowskii</name>
    <dbReference type="NCBI Taxonomy" id="179637"/>
    <lineage>
        <taxon>Archaea</taxon>
        <taxon>Methanobacteriati</taxon>
        <taxon>Methanobacteriota</taxon>
        <taxon>Stenosarchaea group</taxon>
        <taxon>Halobacteria</taxon>
        <taxon>Halobacteriales</taxon>
        <taxon>Halococcaceae</taxon>
        <taxon>Halococcus</taxon>
    </lineage>
</organism>
<keyword evidence="1" id="KW-0472">Membrane</keyword>
<evidence type="ECO:0000313" key="2">
    <source>
        <dbReference type="EMBL" id="UOO97438.1"/>
    </source>
</evidence>
<feature type="transmembrane region" description="Helical" evidence="1">
    <location>
        <begin position="22"/>
        <end position="41"/>
    </location>
</feature>
<dbReference type="AlphaFoldDB" id="A0AAX3AUI5"/>
<name>A0AAX3AUI5_HALDO</name>
<geneLocation type="plasmid" evidence="2 3">
    <name>unnamed4</name>
</geneLocation>
<feature type="transmembrane region" description="Helical" evidence="1">
    <location>
        <begin position="79"/>
        <end position="97"/>
    </location>
</feature>
<keyword evidence="3" id="KW-1185">Reference proteome</keyword>
<accession>A0AAX3AUI5</accession>
<keyword evidence="2" id="KW-0614">Plasmid</keyword>
<dbReference type="RefSeq" id="WP_244707071.1">
    <property type="nucleotide sequence ID" value="NZ_BAAADN010000078.1"/>
</dbReference>
<evidence type="ECO:0000256" key="1">
    <source>
        <dbReference type="SAM" id="Phobius"/>
    </source>
</evidence>
<gene>
    <name evidence="2" type="ORF">MUK72_18370</name>
</gene>
<dbReference type="EMBL" id="CP095009">
    <property type="protein sequence ID" value="UOO97438.1"/>
    <property type="molecule type" value="Genomic_DNA"/>
</dbReference>
<dbReference type="InterPro" id="IPR055898">
    <property type="entry name" value="DUF7475"/>
</dbReference>
<dbReference type="Pfam" id="PF24287">
    <property type="entry name" value="DUF7475"/>
    <property type="match status" value="1"/>
</dbReference>
<dbReference type="KEGG" id="hdo:MUK72_18370"/>
<keyword evidence="1" id="KW-1133">Transmembrane helix</keyword>
<proteinExistence type="predicted"/>
<dbReference type="GeneID" id="71763856"/>
<protein>
    <submittedName>
        <fullName evidence="2">Uncharacterized protein</fullName>
    </submittedName>
</protein>
<evidence type="ECO:0000313" key="3">
    <source>
        <dbReference type="Proteomes" id="UP000830542"/>
    </source>
</evidence>
<keyword evidence="1" id="KW-0812">Transmembrane</keyword>
<dbReference type="Proteomes" id="UP000830542">
    <property type="component" value="Plasmid unnamed4"/>
</dbReference>
<reference evidence="2" key="1">
    <citation type="submission" date="2022-04" db="EMBL/GenBank/DDBJ databases">
        <title>Sequencing and genomic assembly of Halococcus dombrowskii.</title>
        <authorList>
            <person name="Lim S.W."/>
            <person name="MacLea K.S."/>
        </authorList>
    </citation>
    <scope>NUCLEOTIDE SEQUENCE</scope>
    <source>
        <strain evidence="2">H4</strain>
        <plasmid evidence="2">unnamed4</plasmid>
    </source>
</reference>